<accession>A0A1F5FAZ7</accession>
<evidence type="ECO:0000259" key="6">
    <source>
        <dbReference type="Pfam" id="PF01975"/>
    </source>
</evidence>
<comment type="catalytic activity">
    <reaction evidence="1">
        <text>a ribonucleoside 5'-phosphate + H2O = a ribonucleoside + phosphate</text>
        <dbReference type="Rhea" id="RHEA:12484"/>
        <dbReference type="ChEBI" id="CHEBI:15377"/>
        <dbReference type="ChEBI" id="CHEBI:18254"/>
        <dbReference type="ChEBI" id="CHEBI:43474"/>
        <dbReference type="ChEBI" id="CHEBI:58043"/>
        <dbReference type="EC" id="3.1.3.5"/>
    </reaction>
</comment>
<dbReference type="InterPro" id="IPR030048">
    <property type="entry name" value="SurE"/>
</dbReference>
<feature type="domain" description="Survival protein SurE-like phosphatase/nucleotidase" evidence="6">
    <location>
        <begin position="2"/>
        <end position="116"/>
    </location>
</feature>
<organism evidence="7 8">
    <name type="scientific">Candidatus Coatesbacteria bacterium RBG_13_66_14</name>
    <dbReference type="NCBI Taxonomy" id="1817816"/>
    <lineage>
        <taxon>Bacteria</taxon>
        <taxon>Candidatus Coatesiibacteriota</taxon>
    </lineage>
</organism>
<dbReference type="Pfam" id="PF01975">
    <property type="entry name" value="SurE"/>
    <property type="match status" value="1"/>
</dbReference>
<evidence type="ECO:0000256" key="5">
    <source>
        <dbReference type="ARBA" id="ARBA00022801"/>
    </source>
</evidence>
<dbReference type="EMBL" id="MFAF01000063">
    <property type="protein sequence ID" value="OGD76816.1"/>
    <property type="molecule type" value="Genomic_DNA"/>
</dbReference>
<evidence type="ECO:0000313" key="8">
    <source>
        <dbReference type="Proteomes" id="UP000177187"/>
    </source>
</evidence>
<keyword evidence="4" id="KW-0479">Metal-binding</keyword>
<reference evidence="7 8" key="1">
    <citation type="journal article" date="2016" name="Nat. Commun.">
        <title>Thousands of microbial genomes shed light on interconnected biogeochemical processes in an aquifer system.</title>
        <authorList>
            <person name="Anantharaman K."/>
            <person name="Brown C.T."/>
            <person name="Hug L.A."/>
            <person name="Sharon I."/>
            <person name="Castelle C.J."/>
            <person name="Probst A.J."/>
            <person name="Thomas B.C."/>
            <person name="Singh A."/>
            <person name="Wilkins M.J."/>
            <person name="Karaoz U."/>
            <person name="Brodie E.L."/>
            <person name="Williams K.H."/>
            <person name="Hubbard S.S."/>
            <person name="Banfield J.F."/>
        </authorList>
    </citation>
    <scope>NUCLEOTIDE SEQUENCE [LARGE SCALE GENOMIC DNA]</scope>
</reference>
<dbReference type="GO" id="GO:0046872">
    <property type="term" value="F:metal ion binding"/>
    <property type="evidence" value="ECO:0007669"/>
    <property type="project" value="UniProtKB-KW"/>
</dbReference>
<gene>
    <name evidence="7" type="ORF">A2Y64_06455</name>
</gene>
<dbReference type="PANTHER" id="PTHR30457">
    <property type="entry name" value="5'-NUCLEOTIDASE SURE"/>
    <property type="match status" value="1"/>
</dbReference>
<evidence type="ECO:0000256" key="1">
    <source>
        <dbReference type="ARBA" id="ARBA00000815"/>
    </source>
</evidence>
<dbReference type="Proteomes" id="UP000177187">
    <property type="component" value="Unassembled WGS sequence"/>
</dbReference>
<evidence type="ECO:0000256" key="3">
    <source>
        <dbReference type="ARBA" id="ARBA00012643"/>
    </source>
</evidence>
<protein>
    <recommendedName>
        <fullName evidence="3">5'-nucleotidase</fullName>
        <ecNumber evidence="3">3.1.3.5</ecNumber>
    </recommendedName>
</protein>
<evidence type="ECO:0000313" key="7">
    <source>
        <dbReference type="EMBL" id="OGD76816.1"/>
    </source>
</evidence>
<sequence>MDCVRYGLVRMGSLPDLVVVGINHGLNLASDLNYSGTVGAARDAALWGVPSLAVSSGSLDGSGHWGRPEEEDLRLAAAWGADIARELLAEGLEPGRFLNLNIPAGAHGPVRGLRETVPGDIVTAIGYREEPGGVSLYGYDDLPEGQRPESDVAAILAGYASLSRLDTGCANPCWKVAQGEVKPRRKGE</sequence>
<dbReference type="EC" id="3.1.3.5" evidence="3"/>
<evidence type="ECO:0000256" key="4">
    <source>
        <dbReference type="ARBA" id="ARBA00022723"/>
    </source>
</evidence>
<dbReference type="SUPFAM" id="SSF64167">
    <property type="entry name" value="SurE-like"/>
    <property type="match status" value="1"/>
</dbReference>
<name>A0A1F5FAZ7_9BACT</name>
<dbReference type="Gene3D" id="3.40.1210.10">
    <property type="entry name" value="Survival protein SurE-like phosphatase/nucleotidase"/>
    <property type="match status" value="1"/>
</dbReference>
<dbReference type="AlphaFoldDB" id="A0A1F5FAZ7"/>
<dbReference type="STRING" id="1817816.A2Y64_06455"/>
<dbReference type="InterPro" id="IPR036523">
    <property type="entry name" value="SurE-like_sf"/>
</dbReference>
<proteinExistence type="inferred from homology"/>
<evidence type="ECO:0000256" key="2">
    <source>
        <dbReference type="ARBA" id="ARBA00011062"/>
    </source>
</evidence>
<dbReference type="PANTHER" id="PTHR30457:SF0">
    <property type="entry name" value="PHOSPHATASE, PUTATIVE (AFU_ORTHOLOGUE AFUA_4G01070)-RELATED"/>
    <property type="match status" value="1"/>
</dbReference>
<comment type="caution">
    <text evidence="7">The sequence shown here is derived from an EMBL/GenBank/DDBJ whole genome shotgun (WGS) entry which is preliminary data.</text>
</comment>
<keyword evidence="5" id="KW-0378">Hydrolase</keyword>
<dbReference type="GO" id="GO:0008253">
    <property type="term" value="F:5'-nucleotidase activity"/>
    <property type="evidence" value="ECO:0007669"/>
    <property type="project" value="UniProtKB-EC"/>
</dbReference>
<comment type="similarity">
    <text evidence="2">Belongs to the SurE nucleotidase family.</text>
</comment>
<dbReference type="InterPro" id="IPR002828">
    <property type="entry name" value="SurE-like_Pase/nucleotidase"/>
</dbReference>